<dbReference type="PANTHER" id="PTHR23354">
    <property type="entry name" value="NUCLEOLAR PROTEIN 7/ESTROGEN RECEPTOR COACTIVATOR-RELATED"/>
    <property type="match status" value="1"/>
</dbReference>
<feature type="domain" description="TLDc" evidence="1">
    <location>
        <begin position="188"/>
        <end position="360"/>
    </location>
</feature>
<sequence length="360" mass="40605">MASATTTAPNTCTTSGCKNISNALCLHCNKFVCTKHYLEHVKSTNDELAHLSDQLNSIVYRLNQFNITSLAKHATEQLERWREESHRMIDKLCDEKKASLETIIQLKLKEETAVGKQLCESVRQLIDQGDASHHQVEQLKKPIKAFNDRCATLEKPDFFHVDMKPLEINTHSISIKAKCFTFFTGGGSLLRLENQMQLSKWVGNQEQKWRLIYKGKRDGFKAEDFHRCSDNQGPTLTIIQAKEGGWLFGGYTSKDWSSVMGYVEDPTTPFIFTLTNPHNIPPTKYNIRSTKVLHAVAHSPTHGPTFGGGFDLHVCNESQSTNNSYSKFPTSYDDTTGKGELTFTGSSHFEISDIEVYRSA</sequence>
<dbReference type="InterPro" id="IPR006571">
    <property type="entry name" value="TLDc_dom"/>
</dbReference>
<evidence type="ECO:0000313" key="4">
    <source>
        <dbReference type="Proteomes" id="UP000663854"/>
    </source>
</evidence>
<evidence type="ECO:0000313" key="3">
    <source>
        <dbReference type="EMBL" id="CAF1409639.1"/>
    </source>
</evidence>
<protein>
    <recommendedName>
        <fullName evidence="1">TLDc domain-containing protein</fullName>
    </recommendedName>
</protein>
<comment type="caution">
    <text evidence="2">The sequence shown here is derived from an EMBL/GenBank/DDBJ whole genome shotgun (WGS) entry which is preliminary data.</text>
</comment>
<keyword evidence="5" id="KW-1185">Reference proteome</keyword>
<dbReference type="EMBL" id="CAJNOL010001721">
    <property type="protein sequence ID" value="CAF1409639.1"/>
    <property type="molecule type" value="Genomic_DNA"/>
</dbReference>
<dbReference type="PANTHER" id="PTHR23354:SF126">
    <property type="entry name" value="CONSERVED TLD DOMAIN PROTEIN"/>
    <property type="match status" value="1"/>
</dbReference>
<reference evidence="2" key="1">
    <citation type="submission" date="2021-02" db="EMBL/GenBank/DDBJ databases">
        <authorList>
            <person name="Nowell W R."/>
        </authorList>
    </citation>
    <scope>NUCLEOTIDE SEQUENCE</scope>
</reference>
<dbReference type="Proteomes" id="UP000663870">
    <property type="component" value="Unassembled WGS sequence"/>
</dbReference>
<accession>A0A814TPQ1</accession>
<dbReference type="PROSITE" id="PS51886">
    <property type="entry name" value="TLDC"/>
    <property type="match status" value="1"/>
</dbReference>
<name>A0A814TPQ1_9BILA</name>
<evidence type="ECO:0000313" key="5">
    <source>
        <dbReference type="Proteomes" id="UP000663870"/>
    </source>
</evidence>
<gene>
    <name evidence="3" type="ORF">JXQ802_LOCUS35202</name>
    <name evidence="2" type="ORF">PYM288_LOCUS22740</name>
</gene>
<dbReference type="AlphaFoldDB" id="A0A814TPQ1"/>
<evidence type="ECO:0000259" key="1">
    <source>
        <dbReference type="PROSITE" id="PS51886"/>
    </source>
</evidence>
<dbReference type="NCBIfam" id="NF038124">
    <property type="entry name" value="PEP_CTERM_TLD_A"/>
    <property type="match status" value="1"/>
</dbReference>
<dbReference type="EMBL" id="CAJNOH010000995">
    <property type="protein sequence ID" value="CAF1160966.1"/>
    <property type="molecule type" value="Genomic_DNA"/>
</dbReference>
<dbReference type="Pfam" id="PF07534">
    <property type="entry name" value="TLD"/>
    <property type="match status" value="1"/>
</dbReference>
<dbReference type="SMART" id="SM00584">
    <property type="entry name" value="TLDc"/>
    <property type="match status" value="1"/>
</dbReference>
<organism evidence="2 4">
    <name type="scientific">Rotaria sordida</name>
    <dbReference type="NCBI Taxonomy" id="392033"/>
    <lineage>
        <taxon>Eukaryota</taxon>
        <taxon>Metazoa</taxon>
        <taxon>Spiralia</taxon>
        <taxon>Gnathifera</taxon>
        <taxon>Rotifera</taxon>
        <taxon>Eurotatoria</taxon>
        <taxon>Bdelloidea</taxon>
        <taxon>Philodinida</taxon>
        <taxon>Philodinidae</taxon>
        <taxon>Rotaria</taxon>
    </lineage>
</organism>
<proteinExistence type="predicted"/>
<evidence type="ECO:0000313" key="2">
    <source>
        <dbReference type="EMBL" id="CAF1160966.1"/>
    </source>
</evidence>
<dbReference type="Proteomes" id="UP000663854">
    <property type="component" value="Unassembled WGS sequence"/>
</dbReference>